<dbReference type="OrthoDB" id="416454at2759"/>
<organism evidence="1 2">
    <name type="scientific">Araneus ventricosus</name>
    <name type="common">Orbweaver spider</name>
    <name type="synonym">Epeira ventricosa</name>
    <dbReference type="NCBI Taxonomy" id="182803"/>
    <lineage>
        <taxon>Eukaryota</taxon>
        <taxon>Metazoa</taxon>
        <taxon>Ecdysozoa</taxon>
        <taxon>Arthropoda</taxon>
        <taxon>Chelicerata</taxon>
        <taxon>Arachnida</taxon>
        <taxon>Araneae</taxon>
        <taxon>Araneomorphae</taxon>
        <taxon>Entelegynae</taxon>
        <taxon>Araneoidea</taxon>
        <taxon>Araneidae</taxon>
        <taxon>Araneus</taxon>
    </lineage>
</organism>
<comment type="caution">
    <text evidence="1">The sequence shown here is derived from an EMBL/GenBank/DDBJ whole genome shotgun (WGS) entry which is preliminary data.</text>
</comment>
<evidence type="ECO:0000313" key="1">
    <source>
        <dbReference type="EMBL" id="GBN63767.1"/>
    </source>
</evidence>
<protein>
    <recommendedName>
        <fullName evidence="3">Reverse transcriptase domain-containing protein</fullName>
    </recommendedName>
</protein>
<sequence>MNDIPQLRNIMLSFYEDGTAILSQGKTPDKAIVPLQNYLKNLKALLVRWKLRLNVDKTEAVLFNKKNDDWPKVKNCRKTINDLQNNGSNESLITSRNHELKGYETHIAECEEALRTIGPCPLVNCTKHHEITKDVEIAVQSQYSISTGFSPHKNPNPTKSPSFAKTSAMLAKYDKIDRKLSENCFKIVSRINAAKPRSEENKSEIVTSNKFQHLMDVEEQDTFTETPKILILAINLKLSNDYNLTLQEISRNHPETTNKYDLSLY</sequence>
<dbReference type="AlphaFoldDB" id="A0A4Y2QKE6"/>
<accession>A0A4Y2QKE6</accession>
<keyword evidence="2" id="KW-1185">Reference proteome</keyword>
<reference evidence="1 2" key="1">
    <citation type="journal article" date="2019" name="Sci. Rep.">
        <title>Orb-weaving spider Araneus ventricosus genome elucidates the spidroin gene catalogue.</title>
        <authorList>
            <person name="Kono N."/>
            <person name="Nakamura H."/>
            <person name="Ohtoshi R."/>
            <person name="Moran D.A.P."/>
            <person name="Shinohara A."/>
            <person name="Yoshida Y."/>
            <person name="Fujiwara M."/>
            <person name="Mori M."/>
            <person name="Tomita M."/>
            <person name="Arakawa K."/>
        </authorList>
    </citation>
    <scope>NUCLEOTIDE SEQUENCE [LARGE SCALE GENOMIC DNA]</scope>
</reference>
<proteinExistence type="predicted"/>
<name>A0A4Y2QKE6_ARAVE</name>
<gene>
    <name evidence="1" type="ORF">AVEN_48574_1</name>
</gene>
<evidence type="ECO:0008006" key="3">
    <source>
        <dbReference type="Google" id="ProtNLM"/>
    </source>
</evidence>
<dbReference type="EMBL" id="BGPR01014105">
    <property type="protein sequence ID" value="GBN63767.1"/>
    <property type="molecule type" value="Genomic_DNA"/>
</dbReference>
<dbReference type="Proteomes" id="UP000499080">
    <property type="component" value="Unassembled WGS sequence"/>
</dbReference>
<evidence type="ECO:0000313" key="2">
    <source>
        <dbReference type="Proteomes" id="UP000499080"/>
    </source>
</evidence>